<proteinExistence type="predicted"/>
<reference evidence="2 3" key="1">
    <citation type="journal article" date="2010" name="J. Bacteriol.">
        <title>Genome sequence of Fulvimarina pelagi HTCC2506T, a Mn(II)-oxidizing alphaproteobacterium possessing an aerobic anoxygenic photosynthetic gene cluster and Xanthorhodopsin.</title>
        <authorList>
            <person name="Kang I."/>
            <person name="Oh H.M."/>
            <person name="Lim S.I."/>
            <person name="Ferriera S."/>
            <person name="Giovannoni S.J."/>
            <person name="Cho J.C."/>
        </authorList>
    </citation>
    <scope>NUCLEOTIDE SEQUENCE [LARGE SCALE GENOMIC DNA]</scope>
    <source>
        <strain evidence="2 3">HTCC2506</strain>
    </source>
</reference>
<organism evidence="2 3">
    <name type="scientific">Fulvimarina pelagi HTCC2506</name>
    <dbReference type="NCBI Taxonomy" id="314231"/>
    <lineage>
        <taxon>Bacteria</taxon>
        <taxon>Pseudomonadati</taxon>
        <taxon>Pseudomonadota</taxon>
        <taxon>Alphaproteobacteria</taxon>
        <taxon>Hyphomicrobiales</taxon>
        <taxon>Aurantimonadaceae</taxon>
        <taxon>Fulvimarina</taxon>
    </lineage>
</organism>
<accession>Q0G375</accession>
<keyword evidence="1" id="KW-1133">Transmembrane helix</keyword>
<dbReference type="EMBL" id="AATP01000002">
    <property type="protein sequence ID" value="EAU41956.1"/>
    <property type="molecule type" value="Genomic_DNA"/>
</dbReference>
<evidence type="ECO:0000313" key="3">
    <source>
        <dbReference type="Proteomes" id="UP000004310"/>
    </source>
</evidence>
<keyword evidence="1" id="KW-0812">Transmembrane</keyword>
<dbReference type="AlphaFoldDB" id="Q0G375"/>
<keyword evidence="1" id="KW-0472">Membrane</keyword>
<gene>
    <name evidence="2" type="ORF">FP2506_16024</name>
</gene>
<name>Q0G375_9HYPH</name>
<keyword evidence="3" id="KW-1185">Reference proteome</keyword>
<sequence>MLWREVAFWLAIPVLVALSYTFVQLVFSLNPWVDSIFRTLALIARF</sequence>
<protein>
    <submittedName>
        <fullName evidence="2">Uncharacterized protein</fullName>
    </submittedName>
</protein>
<dbReference type="Proteomes" id="UP000004310">
    <property type="component" value="Unassembled WGS sequence"/>
</dbReference>
<evidence type="ECO:0000313" key="2">
    <source>
        <dbReference type="EMBL" id="EAU41956.1"/>
    </source>
</evidence>
<comment type="caution">
    <text evidence="2">The sequence shown here is derived from an EMBL/GenBank/DDBJ whole genome shotgun (WGS) entry which is preliminary data.</text>
</comment>
<feature type="transmembrane region" description="Helical" evidence="1">
    <location>
        <begin position="6"/>
        <end position="29"/>
    </location>
</feature>
<evidence type="ECO:0000256" key="1">
    <source>
        <dbReference type="SAM" id="Phobius"/>
    </source>
</evidence>
<dbReference type="HOGENOM" id="CLU_3184032_0_0_5"/>